<feature type="transmembrane region" description="Helical" evidence="1">
    <location>
        <begin position="15"/>
        <end position="38"/>
    </location>
</feature>
<evidence type="ECO:0000256" key="1">
    <source>
        <dbReference type="SAM" id="Phobius"/>
    </source>
</evidence>
<organism evidence="2 3">
    <name type="scientific">Alterisphingorhabdus coralli</name>
    <dbReference type="NCBI Taxonomy" id="3071408"/>
    <lineage>
        <taxon>Bacteria</taxon>
        <taxon>Pseudomonadati</taxon>
        <taxon>Pseudomonadota</taxon>
        <taxon>Alphaproteobacteria</taxon>
        <taxon>Sphingomonadales</taxon>
        <taxon>Sphingomonadaceae</taxon>
        <taxon>Alterisphingorhabdus (ex Yan et al. 2024)</taxon>
    </lineage>
</organism>
<dbReference type="EMBL" id="CP136594">
    <property type="protein sequence ID" value="WOE74541.1"/>
    <property type="molecule type" value="Genomic_DNA"/>
</dbReference>
<dbReference type="InterPro" id="IPR017495">
    <property type="entry name" value="PuhC"/>
</dbReference>
<sequence>MSHSHDHDPTVPPGALVGAAVLILTCLAMTAAVTNGYLPKSGSPELSRAQQAIAQEKTRTLFFADTAEGGVEVTDSITGETVLEVPYGEGGFLRASLRRLVKERRARGIGAETPFTLILWENGALSLDDPTTGKKVEIQGFGPDHTNMFASMIKGSDS</sequence>
<gene>
    <name evidence="2" type="primary">puhC</name>
    <name evidence="2" type="ORF">RB602_11885</name>
</gene>
<dbReference type="AlphaFoldDB" id="A0AA97F6W2"/>
<dbReference type="NCBIfam" id="TIGR03054">
    <property type="entry name" value="photo_alph_chp1"/>
    <property type="match status" value="1"/>
</dbReference>
<accession>A0AA97F6W2</accession>
<dbReference type="KEGG" id="acoa:RB602_11885"/>
<protein>
    <submittedName>
        <fullName evidence="2">Photosynthetic complex assembly protein PuhC</fullName>
    </submittedName>
</protein>
<keyword evidence="1" id="KW-1133">Transmembrane helix</keyword>
<proteinExistence type="predicted"/>
<keyword evidence="1" id="KW-0812">Transmembrane</keyword>
<evidence type="ECO:0000313" key="3">
    <source>
        <dbReference type="Proteomes" id="UP001302429"/>
    </source>
</evidence>
<evidence type="ECO:0000313" key="2">
    <source>
        <dbReference type="EMBL" id="WOE74541.1"/>
    </source>
</evidence>
<reference evidence="2 3" key="1">
    <citation type="submission" date="2023-10" db="EMBL/GenBank/DDBJ databases">
        <title>Complete genome sequence of a Sphingomonadaceae bacterium.</title>
        <authorList>
            <person name="Yan C."/>
        </authorList>
    </citation>
    <scope>NUCLEOTIDE SEQUENCE [LARGE SCALE GENOMIC DNA]</scope>
    <source>
        <strain evidence="2 3">SCSIO 66989</strain>
    </source>
</reference>
<dbReference type="RefSeq" id="WP_317080797.1">
    <property type="nucleotide sequence ID" value="NZ_CP136594.1"/>
</dbReference>
<dbReference type="Proteomes" id="UP001302429">
    <property type="component" value="Chromosome"/>
</dbReference>
<name>A0AA97F6W2_9SPHN</name>
<keyword evidence="3" id="KW-1185">Reference proteome</keyword>
<keyword evidence="1" id="KW-0472">Membrane</keyword>